<dbReference type="Pfam" id="PF01656">
    <property type="entry name" value="CbiA"/>
    <property type="match status" value="1"/>
</dbReference>
<evidence type="ECO:0000259" key="1">
    <source>
        <dbReference type="Pfam" id="PF01656"/>
    </source>
</evidence>
<gene>
    <name evidence="2" type="ORF">HFQ13_12995</name>
</gene>
<dbReference type="SUPFAM" id="SSF52540">
    <property type="entry name" value="P-loop containing nucleoside triphosphate hydrolases"/>
    <property type="match status" value="1"/>
</dbReference>
<dbReference type="PANTHER" id="PTHR13696">
    <property type="entry name" value="P-LOOP CONTAINING NUCLEOSIDE TRIPHOSPHATE HYDROLASE"/>
    <property type="match status" value="1"/>
</dbReference>
<comment type="caution">
    <text evidence="2">The sequence shown here is derived from an EMBL/GenBank/DDBJ whole genome shotgun (WGS) entry which is preliminary data.</text>
</comment>
<dbReference type="PIRSF" id="PIRSF009320">
    <property type="entry name" value="Nuc_binding_HP_1000"/>
    <property type="match status" value="1"/>
</dbReference>
<sequence>MRGAVAVTKSQCRVLVLNSKGGSGKTTISTNLASLLALRGSVLLADLDPQGSSLSWGKRRPEHLPRIDLIDDPERDFRGYPPSDYVVFDAPAGLKRGRLEDMLGEVEVLLVPIAPSPFDMDASQQYLQRLEEIKRFRKGKVRLGVIANRVKLRSQAERILTEFLQELELPLVATLHDSQIYVRAAMQGLGLADLRAAEARKELPQWARILRFVETGERYGA</sequence>
<dbReference type="Gene3D" id="3.40.50.300">
    <property type="entry name" value="P-loop containing nucleotide triphosphate hydrolases"/>
    <property type="match status" value="1"/>
</dbReference>
<feature type="domain" description="CobQ/CobB/MinD/ParA nucleotide binding" evidence="1">
    <location>
        <begin position="15"/>
        <end position="188"/>
    </location>
</feature>
<proteinExistence type="predicted"/>
<dbReference type="AlphaFoldDB" id="A0AAE3CL22"/>
<evidence type="ECO:0000313" key="3">
    <source>
        <dbReference type="Proteomes" id="UP001197378"/>
    </source>
</evidence>
<dbReference type="InterPro" id="IPR002586">
    <property type="entry name" value="CobQ/CobB/MinD/ParA_Nub-bd_dom"/>
</dbReference>
<organism evidence="2 3">
    <name type="scientific">Igneacidithiobacillus copahuensis</name>
    <dbReference type="NCBI Taxonomy" id="2724909"/>
    <lineage>
        <taxon>Bacteria</taxon>
        <taxon>Pseudomonadati</taxon>
        <taxon>Pseudomonadota</taxon>
        <taxon>Acidithiobacillia</taxon>
        <taxon>Acidithiobacillales</taxon>
        <taxon>Acidithiobacillaceae</taxon>
        <taxon>Igneacidithiobacillus</taxon>
    </lineage>
</organism>
<reference evidence="2" key="1">
    <citation type="journal article" date="2021" name="ISME J.">
        <title>Genomic evolution of the class Acidithiobacillia: deep-branching Proteobacteria living in extreme acidic conditions.</title>
        <authorList>
            <person name="Moya-Beltran A."/>
            <person name="Beard S."/>
            <person name="Rojas-Villalobos C."/>
            <person name="Issotta F."/>
            <person name="Gallardo Y."/>
            <person name="Ulloa R."/>
            <person name="Giaveno A."/>
            <person name="Degli Esposti M."/>
            <person name="Johnson D.B."/>
            <person name="Quatrini R."/>
        </authorList>
    </citation>
    <scope>NUCLEOTIDE SEQUENCE</scope>
    <source>
        <strain evidence="2">VAN18-1</strain>
    </source>
</reference>
<keyword evidence="3" id="KW-1185">Reference proteome</keyword>
<dbReference type="InterPro" id="IPR050678">
    <property type="entry name" value="DNA_Partitioning_ATPase"/>
</dbReference>
<dbReference type="PANTHER" id="PTHR13696:SF96">
    <property type="entry name" value="COBQ_COBB_MIND_PARA NUCLEOTIDE BINDING DOMAIN-CONTAINING PROTEIN"/>
    <property type="match status" value="1"/>
</dbReference>
<name>A0AAE3CL22_9PROT</name>
<accession>A0AAE3CL22</accession>
<dbReference type="InterPro" id="IPR027417">
    <property type="entry name" value="P-loop_NTPase"/>
</dbReference>
<dbReference type="Proteomes" id="UP001197378">
    <property type="component" value="Unassembled WGS sequence"/>
</dbReference>
<evidence type="ECO:0000313" key="2">
    <source>
        <dbReference type="EMBL" id="MBU2789110.1"/>
    </source>
</evidence>
<dbReference type="EMBL" id="JAAXYO010000182">
    <property type="protein sequence ID" value="MBU2789110.1"/>
    <property type="molecule type" value="Genomic_DNA"/>
</dbReference>
<dbReference type="CDD" id="cd02042">
    <property type="entry name" value="ParAB_family"/>
    <property type="match status" value="1"/>
</dbReference>
<protein>
    <submittedName>
        <fullName evidence="2">ParA family protein</fullName>
    </submittedName>
</protein>